<dbReference type="EC" id="2.8.2.-" evidence="1"/>
<dbReference type="Gene3D" id="3.40.50.300">
    <property type="entry name" value="P-loop containing nucleotide triphosphate hydrolases"/>
    <property type="match status" value="1"/>
</dbReference>
<dbReference type="InterPro" id="IPR027417">
    <property type="entry name" value="P-loop_NTPase"/>
</dbReference>
<dbReference type="InterPro" id="IPR000863">
    <property type="entry name" value="Sulfotransferase_dom"/>
</dbReference>
<evidence type="ECO:0000256" key="1">
    <source>
        <dbReference type="RuleBase" id="RU361155"/>
    </source>
</evidence>
<sequence>MEKQFSLGGRPIIEALPSLRVLSTHIPYSILPDSITSSDCRIVYIWRDPKDVIYSLLVALCSESL</sequence>
<dbReference type="Proteomes" id="UP000623129">
    <property type="component" value="Unassembled WGS sequence"/>
</dbReference>
<evidence type="ECO:0000313" key="4">
    <source>
        <dbReference type="Proteomes" id="UP000623129"/>
    </source>
</evidence>
<evidence type="ECO:0000259" key="2">
    <source>
        <dbReference type="Pfam" id="PF00685"/>
    </source>
</evidence>
<protein>
    <recommendedName>
        <fullName evidence="1">Sulfotransferase</fullName>
        <ecNumber evidence="1">2.8.2.-</ecNumber>
    </recommendedName>
</protein>
<gene>
    <name evidence="3" type="ORF">FCM35_KLT17308</name>
</gene>
<dbReference type="Pfam" id="PF00685">
    <property type="entry name" value="Sulfotransfer_1"/>
    <property type="match status" value="1"/>
</dbReference>
<accession>A0A833VH37</accession>
<organism evidence="3 4">
    <name type="scientific">Carex littledalei</name>
    <dbReference type="NCBI Taxonomy" id="544730"/>
    <lineage>
        <taxon>Eukaryota</taxon>
        <taxon>Viridiplantae</taxon>
        <taxon>Streptophyta</taxon>
        <taxon>Embryophyta</taxon>
        <taxon>Tracheophyta</taxon>
        <taxon>Spermatophyta</taxon>
        <taxon>Magnoliopsida</taxon>
        <taxon>Liliopsida</taxon>
        <taxon>Poales</taxon>
        <taxon>Cyperaceae</taxon>
        <taxon>Cyperoideae</taxon>
        <taxon>Cariceae</taxon>
        <taxon>Carex</taxon>
        <taxon>Carex subgen. Euthyceras</taxon>
    </lineage>
</organism>
<dbReference type="SUPFAM" id="SSF52540">
    <property type="entry name" value="P-loop containing nucleoside triphosphate hydrolases"/>
    <property type="match status" value="1"/>
</dbReference>
<comment type="caution">
    <text evidence="3">The sequence shown here is derived from an EMBL/GenBank/DDBJ whole genome shotgun (WGS) entry which is preliminary data.</text>
</comment>
<dbReference type="GO" id="GO:0008146">
    <property type="term" value="F:sulfotransferase activity"/>
    <property type="evidence" value="ECO:0007669"/>
    <property type="project" value="InterPro"/>
</dbReference>
<keyword evidence="4" id="KW-1185">Reference proteome</keyword>
<proteinExistence type="inferred from homology"/>
<dbReference type="OrthoDB" id="205623at2759"/>
<keyword evidence="1 3" id="KW-0808">Transferase</keyword>
<feature type="domain" description="Sulfotransferase" evidence="2">
    <location>
        <begin position="13"/>
        <end position="57"/>
    </location>
</feature>
<reference evidence="3" key="1">
    <citation type="submission" date="2020-01" db="EMBL/GenBank/DDBJ databases">
        <title>Genome sequence of Kobresia littledalei, the first chromosome-level genome in the family Cyperaceae.</title>
        <authorList>
            <person name="Qu G."/>
        </authorList>
    </citation>
    <scope>NUCLEOTIDE SEQUENCE</scope>
    <source>
        <strain evidence="3">C.B.Clarke</strain>
        <tissue evidence="3">Leaf</tissue>
    </source>
</reference>
<evidence type="ECO:0000313" key="3">
    <source>
        <dbReference type="EMBL" id="KAF3338471.1"/>
    </source>
</evidence>
<name>A0A833VH37_9POAL</name>
<dbReference type="AlphaFoldDB" id="A0A833VH37"/>
<comment type="similarity">
    <text evidence="1">Belongs to the sulfotransferase 1 family.</text>
</comment>
<dbReference type="EMBL" id="SWLB01000005">
    <property type="protein sequence ID" value="KAF3338471.1"/>
    <property type="molecule type" value="Genomic_DNA"/>
</dbReference>